<sequence>MLVLLDKARDQWSSSFPPVRDREEIDWRQRKWLLWTAFKDSAEGKTAFDRQKCKIQRMIASAISPQRPLRDGHRDVVGGERDLREAHGSDDQEEHHSMKMFRIKSDLKSYGYKVKDINMRQMMLDSISDQYEYEQPRGALKYGLSAEMTQDGLRALIEQAAVVANGSSKEAAQVLAISNKVSKMGARIISTADCTAIIDDAAGPGAAATRRGNTGTNTGTQRRQQLSNYTSRVGEICVNRRGVVEDEQGVVAGVAMRDRHGGVSTQVPKMHLTGDRSLFVHLEDIHPESISVNVVGVAATTLTRASGIGRVKVIAQVDDTEAEVFLDDVLYMEGASHGLFSMHLAITNQKLEILYDRAASRSSAYKNGKQLFEAKRQTDAPRRPGVTRVIVNYTIAVDHGGSWTRAPHDDHKPAAQDV</sequence>
<dbReference type="GeneID" id="36408451"/>
<dbReference type="AlphaFoldDB" id="A0A0P1APG6"/>
<reference evidence="3" key="1">
    <citation type="submission" date="2014-09" db="EMBL/GenBank/DDBJ databases">
        <authorList>
            <person name="Sharma Rahul"/>
            <person name="Thines Marco"/>
        </authorList>
    </citation>
    <scope>NUCLEOTIDE SEQUENCE [LARGE SCALE GENOMIC DNA]</scope>
</reference>
<evidence type="ECO:0000256" key="1">
    <source>
        <dbReference type="SAM" id="MobiDB-lite"/>
    </source>
</evidence>
<protein>
    <submittedName>
        <fullName evidence="2">Uncharacterized protein</fullName>
    </submittedName>
</protein>
<evidence type="ECO:0000313" key="2">
    <source>
        <dbReference type="EMBL" id="CEG43182.1"/>
    </source>
</evidence>
<name>A0A0P1APG6_PLAHL</name>
<dbReference type="OrthoDB" id="127529at2759"/>
<evidence type="ECO:0000313" key="3">
    <source>
        <dbReference type="Proteomes" id="UP000054928"/>
    </source>
</evidence>
<dbReference type="RefSeq" id="XP_024579551.1">
    <property type="nucleotide sequence ID" value="XM_024729145.1"/>
</dbReference>
<dbReference type="Proteomes" id="UP000054928">
    <property type="component" value="Unassembled WGS sequence"/>
</dbReference>
<dbReference type="EMBL" id="CCYD01000653">
    <property type="protein sequence ID" value="CEG43182.1"/>
    <property type="molecule type" value="Genomic_DNA"/>
</dbReference>
<organism evidence="2 3">
    <name type="scientific">Plasmopara halstedii</name>
    <name type="common">Downy mildew of sunflower</name>
    <dbReference type="NCBI Taxonomy" id="4781"/>
    <lineage>
        <taxon>Eukaryota</taxon>
        <taxon>Sar</taxon>
        <taxon>Stramenopiles</taxon>
        <taxon>Oomycota</taxon>
        <taxon>Peronosporomycetes</taxon>
        <taxon>Peronosporales</taxon>
        <taxon>Peronosporaceae</taxon>
        <taxon>Plasmopara</taxon>
    </lineage>
</organism>
<dbReference type="STRING" id="4781.A0A0P1APG6"/>
<keyword evidence="3" id="KW-1185">Reference proteome</keyword>
<feature type="region of interest" description="Disordered" evidence="1">
    <location>
        <begin position="205"/>
        <end position="225"/>
    </location>
</feature>
<proteinExistence type="predicted"/>
<accession>A0A0P1APG6</accession>